<organism evidence="2 3">
    <name type="scientific">Dryococelus australis</name>
    <dbReference type="NCBI Taxonomy" id="614101"/>
    <lineage>
        <taxon>Eukaryota</taxon>
        <taxon>Metazoa</taxon>
        <taxon>Ecdysozoa</taxon>
        <taxon>Arthropoda</taxon>
        <taxon>Hexapoda</taxon>
        <taxon>Insecta</taxon>
        <taxon>Pterygota</taxon>
        <taxon>Neoptera</taxon>
        <taxon>Polyneoptera</taxon>
        <taxon>Phasmatodea</taxon>
        <taxon>Verophasmatodea</taxon>
        <taxon>Anareolatae</taxon>
        <taxon>Phasmatidae</taxon>
        <taxon>Eurycanthinae</taxon>
        <taxon>Dryococelus</taxon>
    </lineage>
</organism>
<gene>
    <name evidence="2" type="ORF">PR048_011570</name>
</gene>
<keyword evidence="3" id="KW-1185">Reference proteome</keyword>
<accession>A0ABQ9HM02</accession>
<dbReference type="InterPro" id="IPR000477">
    <property type="entry name" value="RT_dom"/>
</dbReference>
<dbReference type="Pfam" id="PF00078">
    <property type="entry name" value="RVT_1"/>
    <property type="match status" value="1"/>
</dbReference>
<protein>
    <recommendedName>
        <fullName evidence="1">Reverse transcriptase domain-containing protein</fullName>
    </recommendedName>
</protein>
<dbReference type="InterPro" id="IPR043502">
    <property type="entry name" value="DNA/RNA_pol_sf"/>
</dbReference>
<dbReference type="Proteomes" id="UP001159363">
    <property type="component" value="Chromosome X"/>
</dbReference>
<evidence type="ECO:0000313" key="2">
    <source>
        <dbReference type="EMBL" id="KAJ8885373.1"/>
    </source>
</evidence>
<dbReference type="Gene3D" id="3.30.70.270">
    <property type="match status" value="2"/>
</dbReference>
<proteinExistence type="predicted"/>
<sequence>MGFTVFDREFLDVIKYKHFTCNLPVLVVDGVGPNLLGCNWFQALNISIYGVYFLSPDTSYAGMSNEAFSHTIMNFPAVSGHSTSCYKRLPLHIDINPAVVPVCRHAGPWASAILPVLKCNGTLRLCADYKGKLNFVLFSYTYKSPTMDQVLSELAGGCIYRIIDLEEAHTQIPVDGETSHMLTVNTVQRLHSVTQLPFGIKISSFAFQRIIDGLLGPVKGVIAYQDNICVKGTTVTEYRDRLLQVLHILNDAGFKVNSDKCVWQSTSIEVLGFRLDVECIHRTTDKTAAITNYANPSIKQELQSLLGLISFYGRFFKDKATILDHLHRLLDSKSKWAWTTNHQLAL</sequence>
<evidence type="ECO:0000259" key="1">
    <source>
        <dbReference type="Pfam" id="PF00078"/>
    </source>
</evidence>
<comment type="caution">
    <text evidence="2">The sequence shown here is derived from an EMBL/GenBank/DDBJ whole genome shotgun (WGS) entry which is preliminary data.</text>
</comment>
<dbReference type="CDD" id="cd01647">
    <property type="entry name" value="RT_LTR"/>
    <property type="match status" value="1"/>
</dbReference>
<dbReference type="InterPro" id="IPR050951">
    <property type="entry name" value="Retrovirus_Pol_polyprotein"/>
</dbReference>
<dbReference type="Gene3D" id="3.10.10.10">
    <property type="entry name" value="HIV Type 1 Reverse Transcriptase, subunit A, domain 1"/>
    <property type="match status" value="1"/>
</dbReference>
<dbReference type="EMBL" id="JARBHB010000004">
    <property type="protein sequence ID" value="KAJ8885373.1"/>
    <property type="molecule type" value="Genomic_DNA"/>
</dbReference>
<name>A0ABQ9HM02_9NEOP</name>
<reference evidence="2 3" key="1">
    <citation type="submission" date="2023-02" db="EMBL/GenBank/DDBJ databases">
        <title>LHISI_Scaffold_Assembly.</title>
        <authorList>
            <person name="Stuart O.P."/>
            <person name="Cleave R."/>
            <person name="Magrath M.J.L."/>
            <person name="Mikheyev A.S."/>
        </authorList>
    </citation>
    <scope>NUCLEOTIDE SEQUENCE [LARGE SCALE GENOMIC DNA]</scope>
    <source>
        <strain evidence="2">Daus_M_001</strain>
        <tissue evidence="2">Leg muscle</tissue>
    </source>
</reference>
<dbReference type="PANTHER" id="PTHR37984:SF12">
    <property type="entry name" value="RIBONUCLEASE H"/>
    <property type="match status" value="1"/>
</dbReference>
<evidence type="ECO:0000313" key="3">
    <source>
        <dbReference type="Proteomes" id="UP001159363"/>
    </source>
</evidence>
<feature type="domain" description="Reverse transcriptase" evidence="1">
    <location>
        <begin position="140"/>
        <end position="275"/>
    </location>
</feature>
<dbReference type="SUPFAM" id="SSF56672">
    <property type="entry name" value="DNA/RNA polymerases"/>
    <property type="match status" value="1"/>
</dbReference>
<dbReference type="PANTHER" id="PTHR37984">
    <property type="entry name" value="PROTEIN CBG26694"/>
    <property type="match status" value="1"/>
</dbReference>
<dbReference type="InterPro" id="IPR043128">
    <property type="entry name" value="Rev_trsase/Diguanyl_cyclase"/>
</dbReference>